<reference evidence="2 3" key="1">
    <citation type="journal article" date="2015" name="Int. J. Syst. Evol. Microbiol.">
        <title>Erythrobacter atlanticus sp. nov., a bacterium from ocean sediment able to degrade polycyclic aromatic hydrocarbons.</title>
        <authorList>
            <person name="Zhuang L."/>
            <person name="Liu Y."/>
            <person name="Wang L."/>
            <person name="Wang W."/>
            <person name="Shao Z."/>
        </authorList>
    </citation>
    <scope>NUCLEOTIDE SEQUENCE [LARGE SCALE GENOMIC DNA]</scope>
    <source>
        <strain evidence="3">s21-N3</strain>
    </source>
</reference>
<keyword evidence="1" id="KW-1133">Transmembrane helix</keyword>
<name>A0A0H4VFI3_9SPHN</name>
<feature type="transmembrane region" description="Helical" evidence="1">
    <location>
        <begin position="59"/>
        <end position="79"/>
    </location>
</feature>
<dbReference type="KEGG" id="ery:CP97_03255"/>
<evidence type="ECO:0008006" key="4">
    <source>
        <dbReference type="Google" id="ProtNLM"/>
    </source>
</evidence>
<dbReference type="STRING" id="1648404.CP97_03255"/>
<organism evidence="2 3">
    <name type="scientific">Aurantiacibacter atlanticus</name>
    <dbReference type="NCBI Taxonomy" id="1648404"/>
    <lineage>
        <taxon>Bacteria</taxon>
        <taxon>Pseudomonadati</taxon>
        <taxon>Pseudomonadota</taxon>
        <taxon>Alphaproteobacteria</taxon>
        <taxon>Sphingomonadales</taxon>
        <taxon>Erythrobacteraceae</taxon>
        <taxon>Aurantiacibacter</taxon>
    </lineage>
</organism>
<feature type="transmembrane region" description="Helical" evidence="1">
    <location>
        <begin position="105"/>
        <end position="126"/>
    </location>
</feature>
<dbReference type="OrthoDB" id="7450715at2"/>
<protein>
    <recommendedName>
        <fullName evidence="4">Transmembrane protein</fullName>
    </recommendedName>
</protein>
<dbReference type="Proteomes" id="UP000059113">
    <property type="component" value="Chromosome"/>
</dbReference>
<reference evidence="3" key="2">
    <citation type="submission" date="2015-04" db="EMBL/GenBank/DDBJ databases">
        <title>The complete genome sequence of Erythrobacter sp. s21-N3.</title>
        <authorList>
            <person name="Zhuang L."/>
            <person name="Liu Y."/>
            <person name="Shao Z."/>
        </authorList>
    </citation>
    <scope>NUCLEOTIDE SEQUENCE [LARGE SCALE GENOMIC DNA]</scope>
    <source>
        <strain evidence="3">s21-N3</strain>
    </source>
</reference>
<evidence type="ECO:0000256" key="1">
    <source>
        <dbReference type="SAM" id="Phobius"/>
    </source>
</evidence>
<keyword evidence="3" id="KW-1185">Reference proteome</keyword>
<evidence type="ECO:0000313" key="3">
    <source>
        <dbReference type="Proteomes" id="UP000059113"/>
    </source>
</evidence>
<dbReference type="PATRIC" id="fig|1648404.4.peg.688"/>
<sequence length="129" mass="14172">MAKALPQGSKTQRRAVPHTGSTIDWHSKVSNHVAFGLLTYTGLHIFVTMLALKGGTGSVMPYFALIVLVAAIVPACRWFEMRWDRLSDAEGGSSDLAPRYRREMALLWVIAIGLPIALTMTFKTVVSIL</sequence>
<proteinExistence type="predicted"/>
<dbReference type="RefSeq" id="WP_063612485.1">
    <property type="nucleotide sequence ID" value="NZ_CP011310.1"/>
</dbReference>
<gene>
    <name evidence="2" type="ORF">CP97_03255</name>
</gene>
<accession>A0A0H4VFI3</accession>
<dbReference type="EMBL" id="CP011310">
    <property type="protein sequence ID" value="AKQ43115.1"/>
    <property type="molecule type" value="Genomic_DNA"/>
</dbReference>
<dbReference type="AlphaFoldDB" id="A0A0H4VFI3"/>
<keyword evidence="1" id="KW-0812">Transmembrane</keyword>
<keyword evidence="1" id="KW-0472">Membrane</keyword>
<feature type="transmembrane region" description="Helical" evidence="1">
    <location>
        <begin position="33"/>
        <end position="53"/>
    </location>
</feature>
<evidence type="ECO:0000313" key="2">
    <source>
        <dbReference type="EMBL" id="AKQ43115.1"/>
    </source>
</evidence>